<dbReference type="InterPro" id="IPR008969">
    <property type="entry name" value="CarboxyPept-like_regulatory"/>
</dbReference>
<comment type="caution">
    <text evidence="1">The sequence shown here is derived from an EMBL/GenBank/DDBJ whole genome shotgun (WGS) entry which is preliminary data.</text>
</comment>
<dbReference type="Proteomes" id="UP000231960">
    <property type="component" value="Unassembled WGS sequence"/>
</dbReference>
<evidence type="ECO:0000313" key="1">
    <source>
        <dbReference type="EMBL" id="PJR04126.1"/>
    </source>
</evidence>
<accession>A0A2M9R5I7</accession>
<gene>
    <name evidence="1" type="ORF">CDL10_06020</name>
</gene>
<dbReference type="Gene3D" id="2.60.40.1120">
    <property type="entry name" value="Carboxypeptidase-like, regulatory domain"/>
    <property type="match status" value="1"/>
</dbReference>
<evidence type="ECO:0008006" key="3">
    <source>
        <dbReference type="Google" id="ProtNLM"/>
    </source>
</evidence>
<evidence type="ECO:0000313" key="2">
    <source>
        <dbReference type="Proteomes" id="UP000231960"/>
    </source>
</evidence>
<protein>
    <recommendedName>
        <fullName evidence="3">TonB-dependent receptor plug domain-containing protein</fullName>
    </recommendedName>
</protein>
<name>A0A2M9R5I7_9FLAO</name>
<dbReference type="SUPFAM" id="SSF49464">
    <property type="entry name" value="Carboxypeptidase regulatory domain-like"/>
    <property type="match status" value="1"/>
</dbReference>
<dbReference type="AlphaFoldDB" id="A0A2M9R5I7"/>
<reference evidence="1 2" key="1">
    <citation type="submission" date="2017-06" db="EMBL/GenBank/DDBJ databases">
        <title>Description of Avrilella dinanensis gen. nov. sp. nov.</title>
        <authorList>
            <person name="Leyer C."/>
            <person name="Sassi M."/>
            <person name="Minet J."/>
            <person name="Kayal S."/>
            <person name="Cattoir V."/>
        </authorList>
    </citation>
    <scope>NUCLEOTIDE SEQUENCE [LARGE SCALE GENOMIC DNA]</scope>
    <source>
        <strain evidence="1 2">UR159</strain>
    </source>
</reference>
<sequence length="201" mass="22927">MPKTGNCRFCQTCEKQIIDFTQLNNRQISDYLQQNQNVCGRIKQSQIDSINSQELFLPKIHSRNRWIWTIGLGALLGITEPVQAQTNENNIEQTKSNNDEKTLSSLEQTVTITGRVTDIDFGDPISDVLITIENTDIKTYTDKNGKYSLTFDKDLDKETLVTFSIANYKEEKLSLKRISPYRNLKLMSDDEVVIGAIIISK</sequence>
<proteinExistence type="predicted"/>
<organism evidence="1 2">
    <name type="scientific">Avrilella dinanensis</name>
    <dbReference type="NCBI Taxonomy" id="2008672"/>
    <lineage>
        <taxon>Bacteria</taxon>
        <taxon>Pseudomonadati</taxon>
        <taxon>Bacteroidota</taxon>
        <taxon>Flavobacteriia</taxon>
        <taxon>Flavobacteriales</taxon>
        <taxon>Flavobacteriaceae</taxon>
        <taxon>Avrilella</taxon>
    </lineage>
</organism>
<dbReference type="Pfam" id="PF13715">
    <property type="entry name" value="CarbopepD_reg_2"/>
    <property type="match status" value="1"/>
</dbReference>
<keyword evidence="2" id="KW-1185">Reference proteome</keyword>
<dbReference type="EMBL" id="NIPO01000001">
    <property type="protein sequence ID" value="PJR04126.1"/>
    <property type="molecule type" value="Genomic_DNA"/>
</dbReference>